<dbReference type="InterPro" id="IPR007433">
    <property type="entry name" value="DUF481"/>
</dbReference>
<protein>
    <submittedName>
        <fullName evidence="3">Salt-stress induced outer membrane protein</fullName>
    </submittedName>
</protein>
<organism evidence="3 4">
    <name type="scientific">Litorimonas cladophorae</name>
    <dbReference type="NCBI Taxonomy" id="1220491"/>
    <lineage>
        <taxon>Bacteria</taxon>
        <taxon>Pseudomonadati</taxon>
        <taxon>Pseudomonadota</taxon>
        <taxon>Alphaproteobacteria</taxon>
        <taxon>Maricaulales</taxon>
        <taxon>Robiginitomaculaceae</taxon>
    </lineage>
</organism>
<feature type="chain" id="PRO_5037954994" evidence="2">
    <location>
        <begin position="26"/>
        <end position="245"/>
    </location>
</feature>
<gene>
    <name evidence="3" type="ORF">GCM10011309_17730</name>
</gene>
<name>A0A918KPF5_9PROT</name>
<sequence length="245" mass="26560">MTFFSKTLIATLATSSLAFATAATAQDASDDGWSGEASLTGSRTTGNTETTDVGLGLNLQKTTDVWRHTFKASADFGRVSGTTSRERFVLGYQIDRDLSDRLYVYGNGDYFSDKFGSYEEGYFLGAGLGYKAVLPGPLGWDLEAGLGYRSQTSQSPFSVTDEELALRGASKLKYALNDNVSAYNNSEVIYGDSNTYLWNETGLTANLMGNLAARASFRIDHNTDVASGLEKTDTISRFGVVYTMK</sequence>
<evidence type="ECO:0000313" key="4">
    <source>
        <dbReference type="Proteomes" id="UP000600865"/>
    </source>
</evidence>
<evidence type="ECO:0000256" key="1">
    <source>
        <dbReference type="SAM" id="MobiDB-lite"/>
    </source>
</evidence>
<dbReference type="AlphaFoldDB" id="A0A918KPF5"/>
<keyword evidence="2" id="KW-0732">Signal</keyword>
<evidence type="ECO:0000256" key="2">
    <source>
        <dbReference type="SAM" id="SignalP"/>
    </source>
</evidence>
<dbReference type="Proteomes" id="UP000600865">
    <property type="component" value="Unassembled WGS sequence"/>
</dbReference>
<reference evidence="3 4" key="1">
    <citation type="journal article" date="2014" name="Int. J. Syst. Evol. Microbiol.">
        <title>Complete genome sequence of Corynebacterium casei LMG S-19264T (=DSM 44701T), isolated from a smear-ripened cheese.</title>
        <authorList>
            <consortium name="US DOE Joint Genome Institute (JGI-PGF)"/>
            <person name="Walter F."/>
            <person name="Albersmeier A."/>
            <person name="Kalinowski J."/>
            <person name="Ruckert C."/>
        </authorList>
    </citation>
    <scope>NUCLEOTIDE SEQUENCE [LARGE SCALE GENOMIC DNA]</scope>
    <source>
        <strain evidence="3 4">KCTC 23968</strain>
    </source>
</reference>
<dbReference type="EMBL" id="BMYV01000002">
    <property type="protein sequence ID" value="GGX68409.1"/>
    <property type="molecule type" value="Genomic_DNA"/>
</dbReference>
<feature type="compositionally biased region" description="Low complexity" evidence="1">
    <location>
        <begin position="40"/>
        <end position="51"/>
    </location>
</feature>
<keyword evidence="4" id="KW-1185">Reference proteome</keyword>
<comment type="caution">
    <text evidence="3">The sequence shown here is derived from an EMBL/GenBank/DDBJ whole genome shotgun (WGS) entry which is preliminary data.</text>
</comment>
<feature type="region of interest" description="Disordered" evidence="1">
    <location>
        <begin position="28"/>
        <end position="51"/>
    </location>
</feature>
<dbReference type="Pfam" id="PF04338">
    <property type="entry name" value="DUF481"/>
    <property type="match status" value="1"/>
</dbReference>
<feature type="signal peptide" evidence="2">
    <location>
        <begin position="1"/>
        <end position="25"/>
    </location>
</feature>
<evidence type="ECO:0000313" key="3">
    <source>
        <dbReference type="EMBL" id="GGX68409.1"/>
    </source>
</evidence>
<dbReference type="RefSeq" id="WP_189584525.1">
    <property type="nucleotide sequence ID" value="NZ_BMYV01000002.1"/>
</dbReference>
<accession>A0A918KPF5</accession>
<proteinExistence type="predicted"/>